<dbReference type="GO" id="GO:0009401">
    <property type="term" value="P:phosphoenolpyruvate-dependent sugar phosphotransferase system"/>
    <property type="evidence" value="ECO:0007669"/>
    <property type="project" value="UniProtKB-KW"/>
</dbReference>
<dbReference type="GO" id="GO:0016740">
    <property type="term" value="F:transferase activity"/>
    <property type="evidence" value="ECO:0007669"/>
    <property type="project" value="UniProtKB-KW"/>
</dbReference>
<evidence type="ECO:0000256" key="5">
    <source>
        <dbReference type="PIRSR" id="PIRSR000699-1"/>
    </source>
</evidence>
<accession>A0A1E5LBR5</accession>
<evidence type="ECO:0000256" key="1">
    <source>
        <dbReference type="ARBA" id="ARBA00022448"/>
    </source>
</evidence>
<dbReference type="AlphaFoldDB" id="A0A1E5LBR5"/>
<dbReference type="Gene3D" id="1.20.58.80">
    <property type="entry name" value="Phosphotransferase system, lactose/cellobiose-type IIA subunit"/>
    <property type="match status" value="1"/>
</dbReference>
<evidence type="ECO:0000256" key="2">
    <source>
        <dbReference type="ARBA" id="ARBA00022597"/>
    </source>
</evidence>
<evidence type="ECO:0000313" key="10">
    <source>
        <dbReference type="Proteomes" id="UP000095209"/>
    </source>
</evidence>
<keyword evidence="10" id="KW-1185">Reference proteome</keyword>
<keyword evidence="4" id="KW-0598">Phosphotransferase system</keyword>
<keyword evidence="8" id="KW-0175">Coiled coil</keyword>
<dbReference type="Pfam" id="PF02255">
    <property type="entry name" value="PTS_IIA"/>
    <property type="match status" value="1"/>
</dbReference>
<dbReference type="Proteomes" id="UP000095209">
    <property type="component" value="Unassembled WGS sequence"/>
</dbReference>
<dbReference type="EMBL" id="MJEH01000061">
    <property type="protein sequence ID" value="OEH91534.1"/>
    <property type="molecule type" value="Genomic_DNA"/>
</dbReference>
<feature type="coiled-coil region" evidence="8">
    <location>
        <begin position="31"/>
        <end position="58"/>
    </location>
</feature>
<dbReference type="OrthoDB" id="350602at2"/>
<dbReference type="GO" id="GO:0046872">
    <property type="term" value="F:metal ion binding"/>
    <property type="evidence" value="ECO:0007669"/>
    <property type="project" value="UniProtKB-KW"/>
</dbReference>
<dbReference type="InterPro" id="IPR036542">
    <property type="entry name" value="PTS_IIA_lac/cel_sf"/>
</dbReference>
<evidence type="ECO:0000256" key="4">
    <source>
        <dbReference type="ARBA" id="ARBA00022683"/>
    </source>
</evidence>
<evidence type="ECO:0000256" key="8">
    <source>
        <dbReference type="SAM" id="Coils"/>
    </source>
</evidence>
<evidence type="ECO:0000256" key="6">
    <source>
        <dbReference type="PIRSR" id="PIRSR000699-2"/>
    </source>
</evidence>
<feature type="modified residue" description="Phosphohistidine; by HPr" evidence="7">
    <location>
        <position position="80"/>
    </location>
</feature>
<evidence type="ECO:0000313" key="9">
    <source>
        <dbReference type="EMBL" id="OEH91534.1"/>
    </source>
</evidence>
<organism evidence="9 10">
    <name type="scientific">Bacillus solimangrovi</name>
    <dbReference type="NCBI Taxonomy" id="1305675"/>
    <lineage>
        <taxon>Bacteria</taxon>
        <taxon>Bacillati</taxon>
        <taxon>Bacillota</taxon>
        <taxon>Bacilli</taxon>
        <taxon>Bacillales</taxon>
        <taxon>Bacillaceae</taxon>
        <taxon>Bacillus</taxon>
    </lineage>
</organism>
<name>A0A1E5LBR5_9BACI</name>
<dbReference type="RefSeq" id="WP_069718543.1">
    <property type="nucleotide sequence ID" value="NZ_MJEH01000061.1"/>
</dbReference>
<dbReference type="CDD" id="cd00215">
    <property type="entry name" value="PTS_IIA_lac"/>
    <property type="match status" value="1"/>
</dbReference>
<evidence type="ECO:0000256" key="3">
    <source>
        <dbReference type="ARBA" id="ARBA00022679"/>
    </source>
</evidence>
<comment type="cofactor">
    <cofactor evidence="6">
        <name>Mg(2+)</name>
        <dbReference type="ChEBI" id="CHEBI:18420"/>
    </cofactor>
    <text evidence="6">Binds 1 Mg(2+) ion per trimer.</text>
</comment>
<sequence length="118" mass="13031">MSGISEEMQMKIFGLIAGAGDAKSSFYQAMKLVQENKYEEAEELVKEAKASLVEAHKVQTSLITEEANGNQIEVGILMVHAQDHLMNAILVQELLDNLISMQKEINGLKEKLEVVNNG</sequence>
<dbReference type="PANTHER" id="PTHR34382:SF7">
    <property type="entry name" value="PTS SYSTEM N,N'-DIACETYLCHITOBIOSE-SPECIFIC EIIA COMPONENT"/>
    <property type="match status" value="1"/>
</dbReference>
<keyword evidence="6" id="KW-0460">Magnesium</keyword>
<dbReference type="SUPFAM" id="SSF46973">
    <property type="entry name" value="Enzyme IIa from lactose specific PTS, IIa-lac"/>
    <property type="match status" value="1"/>
</dbReference>
<dbReference type="PANTHER" id="PTHR34382">
    <property type="entry name" value="PTS SYSTEM N,N'-DIACETYLCHITOBIOSE-SPECIFIC EIIA COMPONENT"/>
    <property type="match status" value="1"/>
</dbReference>
<keyword evidence="2" id="KW-0762">Sugar transport</keyword>
<dbReference type="PIRSF" id="PIRSF000699">
    <property type="entry name" value="PTS_IILac_III"/>
    <property type="match status" value="1"/>
</dbReference>
<keyword evidence="3" id="KW-0808">Transferase</keyword>
<keyword evidence="6" id="KW-0479">Metal-binding</keyword>
<dbReference type="STRING" id="1305675.BFG57_05325"/>
<dbReference type="PROSITE" id="PS51095">
    <property type="entry name" value="PTS_EIIA_TYPE_3"/>
    <property type="match status" value="1"/>
</dbReference>
<keyword evidence="1" id="KW-0813">Transport</keyword>
<dbReference type="InterPro" id="IPR003188">
    <property type="entry name" value="PTS_IIA_lac/cel"/>
</dbReference>
<feature type="binding site" evidence="6">
    <location>
        <position position="83"/>
    </location>
    <ligand>
        <name>Mg(2+)</name>
        <dbReference type="ChEBI" id="CHEBI:18420"/>
        <note>ligand shared between all trimeric partners</note>
    </ligand>
</feature>
<evidence type="ECO:0000256" key="7">
    <source>
        <dbReference type="PROSITE-ProRule" id="PRU00418"/>
    </source>
</evidence>
<feature type="active site" description="Tele-phosphohistidine intermediate" evidence="5">
    <location>
        <position position="80"/>
    </location>
</feature>
<protein>
    <submittedName>
        <fullName evidence="9">PTS sorbose transporter subunit IIC</fullName>
    </submittedName>
</protein>
<gene>
    <name evidence="9" type="ORF">BFG57_05325</name>
</gene>
<comment type="caution">
    <text evidence="9">The sequence shown here is derived from an EMBL/GenBank/DDBJ whole genome shotgun (WGS) entry which is preliminary data.</text>
</comment>
<proteinExistence type="predicted"/>
<reference evidence="9 10" key="1">
    <citation type="submission" date="2016-08" db="EMBL/GenBank/DDBJ databases">
        <title>Genome of Bacillus solimangrovi GH2-4.</title>
        <authorList>
            <person name="Lim S."/>
            <person name="Kim B.-C."/>
        </authorList>
    </citation>
    <scope>NUCLEOTIDE SEQUENCE [LARGE SCALE GENOMIC DNA]</scope>
    <source>
        <strain evidence="9 10">GH2-4</strain>
    </source>
</reference>